<sequence>MVSALLSLAVVSVAGLAQARSELFQRRVNDECCPCPVSGSPGPQPPVTVTVTHPGPTAPDTVTVFVTQGQPGPSEAAKETVTVSHTVTAPGTTITAPGTTVTAPGTTVYVGGSVPAGSSPSQPQTNLPSPEHGNPSANENRVQKPSVITHTVFLPNQSAHIPATNRVSVTTVTATLPQDNTHQPEATGSRPSPNTPSPNNSNGSGSGNSQTPSNQSQNIQTPNKEAFINQAPNNQAPNNHPSNNQAPSNQAPGIQTVTVSQSPDPKVQTVTVTQGTANTQPVQSASVVTVTAAPNSQPIPPYVQYPEFYRTVTQTIHNGDTTNIEINMVNIINGNTFCIVQGTNNPCGNNVVINNPSSPQTTSSPNHPQAAAAGGPSSMITTTSCPTPQNSTSIATVYNTVTATISPGRGSNDTAGFWAARPTGADRLPRSPVHRVW</sequence>
<evidence type="ECO:0000256" key="1">
    <source>
        <dbReference type="SAM" id="MobiDB-lite"/>
    </source>
</evidence>
<protein>
    <submittedName>
        <fullName evidence="3">Uncharacterized protein</fullName>
    </submittedName>
</protein>
<dbReference type="AlphaFoldDB" id="A0A9P0EKT4"/>
<evidence type="ECO:0000256" key="2">
    <source>
        <dbReference type="SAM" id="SignalP"/>
    </source>
</evidence>
<feature type="compositionally biased region" description="Polar residues" evidence="1">
    <location>
        <begin position="251"/>
        <end position="271"/>
    </location>
</feature>
<reference evidence="3" key="1">
    <citation type="submission" date="2021-10" db="EMBL/GenBank/DDBJ databases">
        <authorList>
            <person name="Piombo E."/>
        </authorList>
    </citation>
    <scope>NUCLEOTIDE SEQUENCE</scope>
</reference>
<evidence type="ECO:0000313" key="4">
    <source>
        <dbReference type="Proteomes" id="UP000775872"/>
    </source>
</evidence>
<feature type="compositionally biased region" description="Polar residues" evidence="1">
    <location>
        <begin position="176"/>
        <end position="186"/>
    </location>
</feature>
<feature type="compositionally biased region" description="Low complexity" evidence="1">
    <location>
        <begin position="353"/>
        <end position="369"/>
    </location>
</feature>
<feature type="region of interest" description="Disordered" evidence="1">
    <location>
        <begin position="110"/>
        <end position="141"/>
    </location>
</feature>
<evidence type="ECO:0000313" key="3">
    <source>
        <dbReference type="EMBL" id="CAH0051248.1"/>
    </source>
</evidence>
<feature type="chain" id="PRO_5040198256" evidence="2">
    <location>
        <begin position="20"/>
        <end position="437"/>
    </location>
</feature>
<accession>A0A9P0EKT4</accession>
<dbReference type="EMBL" id="CABFOC020000040">
    <property type="protein sequence ID" value="CAH0051248.1"/>
    <property type="molecule type" value="Genomic_DNA"/>
</dbReference>
<keyword evidence="2" id="KW-0732">Signal</keyword>
<dbReference type="OrthoDB" id="5150405at2759"/>
<feature type="compositionally biased region" description="Low complexity" evidence="1">
    <location>
        <begin position="187"/>
        <end position="221"/>
    </location>
</feature>
<feature type="signal peptide" evidence="2">
    <location>
        <begin position="1"/>
        <end position="19"/>
    </location>
</feature>
<keyword evidence="4" id="KW-1185">Reference proteome</keyword>
<name>A0A9P0EKT4_9HYPO</name>
<dbReference type="Proteomes" id="UP000775872">
    <property type="component" value="Unassembled WGS sequence"/>
</dbReference>
<feature type="compositionally biased region" description="Polar residues" evidence="1">
    <location>
        <begin position="378"/>
        <end position="387"/>
    </location>
</feature>
<feature type="compositionally biased region" description="Low complexity" evidence="1">
    <location>
        <begin position="229"/>
        <end position="250"/>
    </location>
</feature>
<organism evidence="3 4">
    <name type="scientific">Clonostachys solani</name>
    <dbReference type="NCBI Taxonomy" id="160281"/>
    <lineage>
        <taxon>Eukaryota</taxon>
        <taxon>Fungi</taxon>
        <taxon>Dikarya</taxon>
        <taxon>Ascomycota</taxon>
        <taxon>Pezizomycotina</taxon>
        <taxon>Sordariomycetes</taxon>
        <taxon>Hypocreomycetidae</taxon>
        <taxon>Hypocreales</taxon>
        <taxon>Bionectriaceae</taxon>
        <taxon>Clonostachys</taxon>
    </lineage>
</organism>
<feature type="compositionally biased region" description="Low complexity" evidence="1">
    <location>
        <begin position="110"/>
        <end position="123"/>
    </location>
</feature>
<gene>
    <name evidence="3" type="ORF">CSOL1703_00014569</name>
</gene>
<feature type="region of interest" description="Disordered" evidence="1">
    <location>
        <begin position="353"/>
        <end position="387"/>
    </location>
</feature>
<proteinExistence type="predicted"/>
<feature type="region of interest" description="Disordered" evidence="1">
    <location>
        <begin position="176"/>
        <end position="271"/>
    </location>
</feature>
<comment type="caution">
    <text evidence="3">The sequence shown here is derived from an EMBL/GenBank/DDBJ whole genome shotgun (WGS) entry which is preliminary data.</text>
</comment>